<name>A0A0F9T926_9ZZZZ</name>
<gene>
    <name evidence="1" type="ORF">LCGC14_0420560</name>
</gene>
<proteinExistence type="predicted"/>
<reference evidence="1" key="1">
    <citation type="journal article" date="2015" name="Nature">
        <title>Complex archaea that bridge the gap between prokaryotes and eukaryotes.</title>
        <authorList>
            <person name="Spang A."/>
            <person name="Saw J.H."/>
            <person name="Jorgensen S.L."/>
            <person name="Zaremba-Niedzwiedzka K."/>
            <person name="Martijn J."/>
            <person name="Lind A.E."/>
            <person name="van Eijk R."/>
            <person name="Schleper C."/>
            <person name="Guy L."/>
            <person name="Ettema T.J."/>
        </authorList>
    </citation>
    <scope>NUCLEOTIDE SEQUENCE</scope>
</reference>
<accession>A0A0F9T926</accession>
<protein>
    <submittedName>
        <fullName evidence="1">Uncharacterized protein</fullName>
    </submittedName>
</protein>
<organism evidence="1">
    <name type="scientific">marine sediment metagenome</name>
    <dbReference type="NCBI Taxonomy" id="412755"/>
    <lineage>
        <taxon>unclassified sequences</taxon>
        <taxon>metagenomes</taxon>
        <taxon>ecological metagenomes</taxon>
    </lineage>
</organism>
<sequence>MTTKVRYCEGCDKIVRKDGYIITIRCNCGRRLREVSPPAPVSPR</sequence>
<comment type="caution">
    <text evidence="1">The sequence shown here is derived from an EMBL/GenBank/DDBJ whole genome shotgun (WGS) entry which is preliminary data.</text>
</comment>
<dbReference type="EMBL" id="LAZR01000383">
    <property type="protein sequence ID" value="KKN71477.1"/>
    <property type="molecule type" value="Genomic_DNA"/>
</dbReference>
<dbReference type="AlphaFoldDB" id="A0A0F9T926"/>
<evidence type="ECO:0000313" key="1">
    <source>
        <dbReference type="EMBL" id="KKN71477.1"/>
    </source>
</evidence>